<feature type="transmembrane region" description="Helical" evidence="5">
    <location>
        <begin position="20"/>
        <end position="47"/>
    </location>
</feature>
<accession>A0A8D4UV28</accession>
<organism evidence="7 8">
    <name type="scientific">Dialister hominis</name>
    <dbReference type="NCBI Taxonomy" id="2582419"/>
    <lineage>
        <taxon>Bacteria</taxon>
        <taxon>Bacillati</taxon>
        <taxon>Bacillota</taxon>
        <taxon>Negativicutes</taxon>
        <taxon>Veillonellales</taxon>
        <taxon>Veillonellaceae</taxon>
        <taxon>Dialister</taxon>
    </lineage>
</organism>
<evidence type="ECO:0000313" key="8">
    <source>
        <dbReference type="Proteomes" id="UP000320585"/>
    </source>
</evidence>
<keyword evidence="3 5" id="KW-1133">Transmembrane helix</keyword>
<proteinExistence type="predicted"/>
<feature type="transmembrane region" description="Helical" evidence="5">
    <location>
        <begin position="360"/>
        <end position="381"/>
    </location>
</feature>
<feature type="transmembrane region" description="Helical" evidence="5">
    <location>
        <begin position="117"/>
        <end position="137"/>
    </location>
</feature>
<dbReference type="RefSeq" id="WP_232518028.1">
    <property type="nucleotide sequence ID" value="NZ_AP019697.1"/>
</dbReference>
<gene>
    <name evidence="7" type="primary">ictB</name>
    <name evidence="7" type="ORF">Dia5BBH33_14400</name>
</gene>
<dbReference type="PANTHER" id="PTHR37422:SF13">
    <property type="entry name" value="LIPOPOLYSACCHARIDE BIOSYNTHESIS PROTEIN PA4999-RELATED"/>
    <property type="match status" value="1"/>
</dbReference>
<dbReference type="Pfam" id="PF04932">
    <property type="entry name" value="Wzy_C"/>
    <property type="match status" value="1"/>
</dbReference>
<evidence type="ECO:0000256" key="5">
    <source>
        <dbReference type="SAM" id="Phobius"/>
    </source>
</evidence>
<evidence type="ECO:0000256" key="2">
    <source>
        <dbReference type="ARBA" id="ARBA00022692"/>
    </source>
</evidence>
<keyword evidence="2 5" id="KW-0812">Transmembrane</keyword>
<dbReference type="AlphaFoldDB" id="A0A8D4UV28"/>
<sequence>MGLFGLMHKACSREHVLYLLYLTLFLIPLNPFLFYAPLIPALILWLVNWRTSKEVSLRVPPYWGAGAVFLACSLLSTAVSKDSFFSIFNWSLQPLLYAAVYLMVFSTIRTVREKEKALYAFLAGALCVAAYGFFQYADAHDMAKDLTAQSWVDPERFPLLRRRMYSTLENPNLLGAYLLMIISALSSFFLYEKKGRRKYIFGIVLLVLLTCLALTYSRGAWVAAGGIVAGLAIFHDKRFGLLFLLVPIGLLFYHGQIAERFLSLFRGDDTSVDLRFALWESTRAMIEEHPLLGIGWGSYLLAYPDYNFFIQNDNVLIFHAHNMYLNMLAEVGIPGGLAFLAAFFAQGIIAYRIFKGGETAFDRAMGLGGMLAVILIAIISFGDHVLFSRSVSFCFWSLAGLWASCISHANEK</sequence>
<feature type="transmembrane region" description="Helical" evidence="5">
    <location>
        <begin position="203"/>
        <end position="233"/>
    </location>
</feature>
<feature type="transmembrane region" description="Helical" evidence="5">
    <location>
        <begin position="239"/>
        <end position="257"/>
    </location>
</feature>
<dbReference type="GeneID" id="92716666"/>
<feature type="transmembrane region" description="Helical" evidence="5">
    <location>
        <begin position="331"/>
        <end position="354"/>
    </location>
</feature>
<comment type="subcellular location">
    <subcellularLocation>
        <location evidence="1">Membrane</location>
        <topology evidence="1">Multi-pass membrane protein</topology>
    </subcellularLocation>
</comment>
<feature type="transmembrane region" description="Helical" evidence="5">
    <location>
        <begin position="173"/>
        <end position="191"/>
    </location>
</feature>
<dbReference type="InterPro" id="IPR051533">
    <property type="entry name" value="WaaL-like"/>
</dbReference>
<reference evidence="8" key="1">
    <citation type="submission" date="2019-05" db="EMBL/GenBank/DDBJ databases">
        <title>Complete genome sequencing of Dialister sp. strain 5BBH33.</title>
        <authorList>
            <person name="Sakamoto M."/>
            <person name="Murakami T."/>
            <person name="Mori H."/>
        </authorList>
    </citation>
    <scope>NUCLEOTIDE SEQUENCE [LARGE SCALE GENOMIC DNA]</scope>
    <source>
        <strain evidence="8">5BBH33</strain>
    </source>
</reference>
<name>A0A8D4UV28_9FIRM</name>
<dbReference type="PANTHER" id="PTHR37422">
    <property type="entry name" value="TEICHURONIC ACID BIOSYNTHESIS PROTEIN TUAE"/>
    <property type="match status" value="1"/>
</dbReference>
<keyword evidence="4 5" id="KW-0472">Membrane</keyword>
<dbReference type="GO" id="GO:0016020">
    <property type="term" value="C:membrane"/>
    <property type="evidence" value="ECO:0007669"/>
    <property type="project" value="UniProtKB-SubCell"/>
</dbReference>
<dbReference type="EMBL" id="AP019697">
    <property type="protein sequence ID" value="BBK25505.1"/>
    <property type="molecule type" value="Genomic_DNA"/>
</dbReference>
<feature type="transmembrane region" description="Helical" evidence="5">
    <location>
        <begin position="59"/>
        <end position="78"/>
    </location>
</feature>
<protein>
    <submittedName>
        <fullName evidence="7">Putative bicarbonate transporter, IctB family protein</fullName>
    </submittedName>
</protein>
<dbReference type="Proteomes" id="UP000320585">
    <property type="component" value="Chromosome"/>
</dbReference>
<feature type="domain" description="O-antigen ligase-related" evidence="6">
    <location>
        <begin position="204"/>
        <end position="340"/>
    </location>
</feature>
<evidence type="ECO:0000256" key="4">
    <source>
        <dbReference type="ARBA" id="ARBA00023136"/>
    </source>
</evidence>
<keyword evidence="8" id="KW-1185">Reference proteome</keyword>
<evidence type="ECO:0000256" key="1">
    <source>
        <dbReference type="ARBA" id="ARBA00004141"/>
    </source>
</evidence>
<feature type="transmembrane region" description="Helical" evidence="5">
    <location>
        <begin position="84"/>
        <end position="105"/>
    </location>
</feature>
<evidence type="ECO:0000313" key="7">
    <source>
        <dbReference type="EMBL" id="BBK25505.1"/>
    </source>
</evidence>
<evidence type="ECO:0000256" key="3">
    <source>
        <dbReference type="ARBA" id="ARBA00022989"/>
    </source>
</evidence>
<evidence type="ECO:0000259" key="6">
    <source>
        <dbReference type="Pfam" id="PF04932"/>
    </source>
</evidence>
<dbReference type="InterPro" id="IPR007016">
    <property type="entry name" value="O-antigen_ligase-rel_domated"/>
</dbReference>
<dbReference type="KEGG" id="dho:Dia5BBH33_14400"/>